<organism evidence="1 2">
    <name type="scientific">Meloidogyne enterolobii</name>
    <name type="common">Root-knot nematode worm</name>
    <name type="synonym">Meloidogyne mayaguensis</name>
    <dbReference type="NCBI Taxonomy" id="390850"/>
    <lineage>
        <taxon>Eukaryota</taxon>
        <taxon>Metazoa</taxon>
        <taxon>Ecdysozoa</taxon>
        <taxon>Nematoda</taxon>
        <taxon>Chromadorea</taxon>
        <taxon>Rhabditida</taxon>
        <taxon>Tylenchina</taxon>
        <taxon>Tylenchomorpha</taxon>
        <taxon>Tylenchoidea</taxon>
        <taxon>Meloidogynidae</taxon>
        <taxon>Meloidogyninae</taxon>
        <taxon>Meloidogyne</taxon>
    </lineage>
</organism>
<gene>
    <name evidence="1" type="ORF">MENT_LOCUS5255</name>
</gene>
<dbReference type="AlphaFoldDB" id="A0A6V7TWZ0"/>
<proteinExistence type="predicted"/>
<reference evidence="1 2" key="1">
    <citation type="submission" date="2020-08" db="EMBL/GenBank/DDBJ databases">
        <authorList>
            <person name="Koutsovoulos G."/>
            <person name="Danchin GJ E."/>
        </authorList>
    </citation>
    <scope>NUCLEOTIDE SEQUENCE [LARGE SCALE GENOMIC DNA]</scope>
</reference>
<accession>A0A6V7TWZ0</accession>
<sequence>MYESNREPESSAISSQVPVQNKKYTFIWELDNCVFIDKYHSQFLRIWDELQRPLNMLLRNLFGISNFKSFNFTNILDVPTLENIGFRIPILLCLMLTKVV</sequence>
<dbReference type="Proteomes" id="UP000580250">
    <property type="component" value="Unassembled WGS sequence"/>
</dbReference>
<comment type="caution">
    <text evidence="1">The sequence shown here is derived from an EMBL/GenBank/DDBJ whole genome shotgun (WGS) entry which is preliminary data.</text>
</comment>
<evidence type="ECO:0000313" key="1">
    <source>
        <dbReference type="EMBL" id="CAD2136939.1"/>
    </source>
</evidence>
<name>A0A6V7TWZ0_MELEN</name>
<dbReference type="EMBL" id="CAJEWN010000019">
    <property type="protein sequence ID" value="CAD2136939.1"/>
    <property type="molecule type" value="Genomic_DNA"/>
</dbReference>
<protein>
    <submittedName>
        <fullName evidence="1">Uncharacterized protein</fullName>
    </submittedName>
</protein>
<evidence type="ECO:0000313" key="2">
    <source>
        <dbReference type="Proteomes" id="UP000580250"/>
    </source>
</evidence>